<dbReference type="Pfam" id="PF08486">
    <property type="entry name" value="SpoIID"/>
    <property type="match status" value="1"/>
</dbReference>
<evidence type="ECO:0000313" key="3">
    <source>
        <dbReference type="EMBL" id="MDX8152651.1"/>
    </source>
</evidence>
<dbReference type="InterPro" id="IPR013486">
    <property type="entry name" value="SpoIID/LytB"/>
</dbReference>
<organism evidence="3 4">
    <name type="scientific">Patulibacter brassicae</name>
    <dbReference type="NCBI Taxonomy" id="1705717"/>
    <lineage>
        <taxon>Bacteria</taxon>
        <taxon>Bacillati</taxon>
        <taxon>Actinomycetota</taxon>
        <taxon>Thermoleophilia</taxon>
        <taxon>Solirubrobacterales</taxon>
        <taxon>Patulibacteraceae</taxon>
        <taxon>Patulibacter</taxon>
    </lineage>
</organism>
<dbReference type="Proteomes" id="UP001277761">
    <property type="component" value="Unassembled WGS sequence"/>
</dbReference>
<keyword evidence="4" id="KW-1185">Reference proteome</keyword>
<feature type="chain" id="PRO_5047219816" evidence="1">
    <location>
        <begin position="27"/>
        <end position="511"/>
    </location>
</feature>
<evidence type="ECO:0000313" key="4">
    <source>
        <dbReference type="Proteomes" id="UP001277761"/>
    </source>
</evidence>
<dbReference type="EMBL" id="JAXAVX010000007">
    <property type="protein sequence ID" value="MDX8152651.1"/>
    <property type="molecule type" value="Genomic_DNA"/>
</dbReference>
<dbReference type="NCBIfam" id="TIGR02669">
    <property type="entry name" value="SpoIID_LytB"/>
    <property type="match status" value="1"/>
</dbReference>
<evidence type="ECO:0000259" key="2">
    <source>
        <dbReference type="Pfam" id="PF08486"/>
    </source>
</evidence>
<dbReference type="RefSeq" id="WP_319954807.1">
    <property type="nucleotide sequence ID" value="NZ_JAXAVX010000007.1"/>
</dbReference>
<reference evidence="3 4" key="1">
    <citation type="submission" date="2023-11" db="EMBL/GenBank/DDBJ databases">
        <authorList>
            <person name="Xu M."/>
            <person name="Jiang T."/>
        </authorList>
    </citation>
    <scope>NUCLEOTIDE SEQUENCE [LARGE SCALE GENOMIC DNA]</scope>
    <source>
        <strain evidence="3 4">SD</strain>
    </source>
</reference>
<feature type="domain" description="Sporulation stage II protein D amidase enhancer LytB N-terminal" evidence="2">
    <location>
        <begin position="179"/>
        <end position="264"/>
    </location>
</feature>
<proteinExistence type="predicted"/>
<evidence type="ECO:0000256" key="1">
    <source>
        <dbReference type="SAM" id="SignalP"/>
    </source>
</evidence>
<dbReference type="PROSITE" id="PS51257">
    <property type="entry name" value="PROKAR_LIPOPROTEIN"/>
    <property type="match status" value="1"/>
</dbReference>
<dbReference type="InterPro" id="IPR013693">
    <property type="entry name" value="SpoIID/LytB_N"/>
</dbReference>
<comment type="caution">
    <text evidence="3">The sequence shown here is derived from an EMBL/GenBank/DDBJ whole genome shotgun (WGS) entry which is preliminary data.</text>
</comment>
<name>A0ABU4VLB9_9ACTN</name>
<feature type="signal peptide" evidence="1">
    <location>
        <begin position="1"/>
        <end position="26"/>
    </location>
</feature>
<sequence length="511" mass="54183">MLRLAPSHAVVATALVAACSAGPAVAPERAAAASQLVVRGAGFGHGVGMSQWGARGMAARGADAARILGHYYRGTRVGRLTRSPVVRVALQWGRRETTIAGASSIGGVRVDPGRSYRLRRTGPGIVAWTTGERPRRVARAAGAVRVSGGGLLRVAGRAADGVVDGAFRGVLDVLPDGAGVLVVEELGLEEYLRGVVTGESPASWPAAALQAQAIAARTYAITTSIGGRPFTQWPDTRSQVYRGVSGESGPGDAAVRATAGQVVTRRGRPVTTYYFAASGGRTEDVEHVFGGAARPWLRSVADPAEGDAPLHRWTRRFDAVSADRRIGRIAPVGALRRIEVLRTGSSPRVVRARVVGDRGRRDVTGEQLQRALALPDRWATFTRTSISGCLRPRPAAPRAGTALRRPLAAADPAGGALQLLQRGASDLAVGLDRRARAERIVRERCRLVGGAAGDGTAERAARLQRPDGRRWRTVRRVRTDRAGRFDLLVPRGGRWRVVVGVAPTPETRAER</sequence>
<keyword evidence="1" id="KW-0732">Signal</keyword>
<gene>
    <name evidence="3" type="ORF">SK069_13680</name>
</gene>
<protein>
    <submittedName>
        <fullName evidence="3">SpoIID/LytB domain-containing protein</fullName>
    </submittedName>
</protein>
<accession>A0ABU4VLB9</accession>